<protein>
    <submittedName>
        <fullName evidence="1">Tail fiber assembly protein</fullName>
    </submittedName>
</protein>
<sequence>MKNLGPFSIYEPEKDTPEEVLARSSNILFIKDENENDWYEVQKTFNKNTLKVVFDKRGIIYSSSYDASSLWPINAFIAEVLADNIPDTFTTPIKGLDWQFNGEKIVPRIYTSEQLKIQAQNEKDVRLNLAAKEIAPLKDAVELDIATPVELELLRTWMLYRVMLSRVDPGTAPDIDWPQPPQ</sequence>
<dbReference type="Proteomes" id="UP000596176">
    <property type="component" value="Chromosome"/>
</dbReference>
<dbReference type="PANTHER" id="PTHR34413">
    <property type="entry name" value="PROPHAGE TAIL FIBER ASSEMBLY PROTEIN HOMOLOG TFAE-RELATED-RELATED"/>
    <property type="match status" value="1"/>
</dbReference>
<name>A0A7U0RN38_SERPR</name>
<proteinExistence type="predicted"/>
<gene>
    <name evidence="1" type="ORF">JKX24_06005</name>
</gene>
<organism evidence="1 2">
    <name type="scientific">Serratia proteamaculans</name>
    <dbReference type="NCBI Taxonomy" id="28151"/>
    <lineage>
        <taxon>Bacteria</taxon>
        <taxon>Pseudomonadati</taxon>
        <taxon>Pseudomonadota</taxon>
        <taxon>Gammaproteobacteria</taxon>
        <taxon>Enterobacterales</taxon>
        <taxon>Yersiniaceae</taxon>
        <taxon>Serratia</taxon>
    </lineage>
</organism>
<dbReference type="InterPro" id="IPR051220">
    <property type="entry name" value="TFA_Chaperone"/>
</dbReference>
<dbReference type="AlphaFoldDB" id="A0A7U0RN38"/>
<dbReference type="PANTHER" id="PTHR34413:SF2">
    <property type="entry name" value="PROPHAGE TAIL FIBER ASSEMBLY PROTEIN HOMOLOG TFAE-RELATED"/>
    <property type="match status" value="1"/>
</dbReference>
<dbReference type="RefSeq" id="WP_207979209.1">
    <property type="nucleotide sequence ID" value="NZ_CP068391.1"/>
</dbReference>
<evidence type="ECO:0000313" key="2">
    <source>
        <dbReference type="Proteomes" id="UP000596176"/>
    </source>
</evidence>
<dbReference type="InterPro" id="IPR003458">
    <property type="entry name" value="Phage_T4_Gp38_tail_assem"/>
</dbReference>
<dbReference type="Pfam" id="PF02413">
    <property type="entry name" value="Caudo_TAP"/>
    <property type="match status" value="1"/>
</dbReference>
<reference evidence="1 2" key="1">
    <citation type="submission" date="2021-01" db="EMBL/GenBank/DDBJ databases">
        <title>Chromosome sequence of Serratia proteamaculans strain 94 rif-r, isolated from spoiled beef.</title>
        <authorList>
            <person name="Zaytseva Y.V."/>
            <person name="Iablokov S.N."/>
            <person name="Klyukina A."/>
        </authorList>
    </citation>
    <scope>NUCLEOTIDE SEQUENCE [LARGE SCALE GENOMIC DNA]</scope>
    <source>
        <strain evidence="1 2">94 rif-r</strain>
    </source>
</reference>
<evidence type="ECO:0000313" key="1">
    <source>
        <dbReference type="EMBL" id="QQX54559.1"/>
    </source>
</evidence>
<dbReference type="EMBL" id="CP068391">
    <property type="protein sequence ID" value="QQX54559.1"/>
    <property type="molecule type" value="Genomic_DNA"/>
</dbReference>
<accession>A0A7U0RN38</accession>